<proteinExistence type="inferred from homology"/>
<accession>A0ABD0U9Z5</accession>
<sequence>MDDDYFNCFINSIFMVSPTFSTDKCSVSSVNSPEEEQVAAATAGLNDRELRLVHLLKAAAESLTGAQKSWELARVILVRLKELIDEAAAASGGGGSATSIERLAIYLTNSLQNLLDGAGKSHFLPHHPSDVASAFQLLQDMSPLMSFGYFTANQAILEAVAGERHVHIVDYDIMEGVQWASLIQAFVSRNHGAPPPYLVITAISRSTENRGHPTLMCASAVQQTGRRLADFAASVKQPFSFSHCRLDRTGGFRPAGVKVVKGEAVAFNCFIKRSSSAVGSFLASAGELGARLVTVIYEEEGRGEEEKGFVARFMGEMERQLALLEALEEGFPKQKRARDIVERLIFGPRIEEAVARAYFTWKEDEEEEEGRWTEMMAPAGFEALELSSFSHSQARLLISLYNEGYRIEEDGKNKLVLSWKSRRLLSSSAWGAQPRQLVVAEIGTS</sequence>
<evidence type="ECO:0000256" key="1">
    <source>
        <dbReference type="ARBA" id="ARBA00023015"/>
    </source>
</evidence>
<evidence type="ECO:0000313" key="5">
    <source>
        <dbReference type="Proteomes" id="UP001552299"/>
    </source>
</evidence>
<comment type="similarity">
    <text evidence="3">Belongs to the GRAS family.</text>
</comment>
<dbReference type="EMBL" id="JANQDX010000016">
    <property type="protein sequence ID" value="KAL0909589.1"/>
    <property type="molecule type" value="Genomic_DNA"/>
</dbReference>
<evidence type="ECO:0000313" key="4">
    <source>
        <dbReference type="EMBL" id="KAL0909589.1"/>
    </source>
</evidence>
<keyword evidence="5" id="KW-1185">Reference proteome</keyword>
<dbReference type="Pfam" id="PF03514">
    <property type="entry name" value="GRAS"/>
    <property type="match status" value="1"/>
</dbReference>
<keyword evidence="2" id="KW-0804">Transcription</keyword>
<reference evidence="4 5" key="1">
    <citation type="journal article" date="2024" name="Plant Biotechnol. J.">
        <title>Dendrobium thyrsiflorum genome and its molecular insights into genes involved in important horticultural traits.</title>
        <authorList>
            <person name="Chen B."/>
            <person name="Wang J.Y."/>
            <person name="Zheng P.J."/>
            <person name="Li K.L."/>
            <person name="Liang Y.M."/>
            <person name="Chen X.F."/>
            <person name="Zhang C."/>
            <person name="Zhao X."/>
            <person name="He X."/>
            <person name="Zhang G.Q."/>
            <person name="Liu Z.J."/>
            <person name="Xu Q."/>
        </authorList>
    </citation>
    <scope>NUCLEOTIDE SEQUENCE [LARGE SCALE GENOMIC DNA]</scope>
    <source>
        <strain evidence="4">GZMU011</strain>
    </source>
</reference>
<dbReference type="AlphaFoldDB" id="A0ABD0U9Z5"/>
<organism evidence="4 5">
    <name type="scientific">Dendrobium thyrsiflorum</name>
    <name type="common">Pinecone-like raceme dendrobium</name>
    <name type="synonym">Orchid</name>
    <dbReference type="NCBI Taxonomy" id="117978"/>
    <lineage>
        <taxon>Eukaryota</taxon>
        <taxon>Viridiplantae</taxon>
        <taxon>Streptophyta</taxon>
        <taxon>Embryophyta</taxon>
        <taxon>Tracheophyta</taxon>
        <taxon>Spermatophyta</taxon>
        <taxon>Magnoliopsida</taxon>
        <taxon>Liliopsida</taxon>
        <taxon>Asparagales</taxon>
        <taxon>Orchidaceae</taxon>
        <taxon>Epidendroideae</taxon>
        <taxon>Malaxideae</taxon>
        <taxon>Dendrobiinae</taxon>
        <taxon>Dendrobium</taxon>
    </lineage>
</organism>
<dbReference type="PROSITE" id="PS50985">
    <property type="entry name" value="GRAS"/>
    <property type="match status" value="1"/>
</dbReference>
<comment type="caution">
    <text evidence="3">Lacks conserved residue(s) required for the propagation of feature annotation.</text>
</comment>
<comment type="caution">
    <text evidence="4">The sequence shown here is derived from an EMBL/GenBank/DDBJ whole genome shotgun (WGS) entry which is preliminary data.</text>
</comment>
<feature type="region of interest" description="VHIID" evidence="3">
    <location>
        <begin position="135"/>
        <end position="200"/>
    </location>
</feature>
<evidence type="ECO:0000256" key="3">
    <source>
        <dbReference type="PROSITE-ProRule" id="PRU01191"/>
    </source>
</evidence>
<protein>
    <submittedName>
        <fullName evidence="4">Uncharacterized protein</fullName>
    </submittedName>
</protein>
<keyword evidence="1" id="KW-0805">Transcription regulation</keyword>
<feature type="region of interest" description="Leucine repeat II (LRII)" evidence="3">
    <location>
        <begin position="223"/>
        <end position="255"/>
    </location>
</feature>
<name>A0ABD0U9Z5_DENTH</name>
<dbReference type="InterPro" id="IPR005202">
    <property type="entry name" value="TF_GRAS"/>
</dbReference>
<dbReference type="Proteomes" id="UP001552299">
    <property type="component" value="Unassembled WGS sequence"/>
</dbReference>
<gene>
    <name evidence="4" type="ORF">M5K25_020473</name>
</gene>
<dbReference type="PANTHER" id="PTHR31636">
    <property type="entry name" value="OSJNBA0084A10.13 PROTEIN-RELATED"/>
    <property type="match status" value="1"/>
</dbReference>
<feature type="short sequence motif" description="VHIID" evidence="3">
    <location>
        <begin position="166"/>
        <end position="170"/>
    </location>
</feature>
<evidence type="ECO:0000256" key="2">
    <source>
        <dbReference type="ARBA" id="ARBA00023163"/>
    </source>
</evidence>
<feature type="region of interest" description="SAW" evidence="3">
    <location>
        <begin position="355"/>
        <end position="431"/>
    </location>
</feature>